<evidence type="ECO:0000256" key="1">
    <source>
        <dbReference type="ARBA" id="ARBA00006738"/>
    </source>
</evidence>
<dbReference type="PANTHER" id="PTHR34039">
    <property type="entry name" value="UPF0102 PROTEIN YRAN"/>
    <property type="match status" value="1"/>
</dbReference>
<dbReference type="NCBIfam" id="NF009150">
    <property type="entry name" value="PRK12497.1-3"/>
    <property type="match status" value="1"/>
</dbReference>
<comment type="similarity">
    <text evidence="1 2">Belongs to the UPF0102 family.</text>
</comment>
<dbReference type="PANTHER" id="PTHR34039:SF1">
    <property type="entry name" value="UPF0102 PROTEIN YRAN"/>
    <property type="match status" value="1"/>
</dbReference>
<dbReference type="Proteomes" id="UP000595847">
    <property type="component" value="Chromosome"/>
</dbReference>
<dbReference type="EMBL" id="CP066308">
    <property type="protein sequence ID" value="QQE76100.1"/>
    <property type="molecule type" value="Genomic_DNA"/>
</dbReference>
<dbReference type="InterPro" id="IPR011856">
    <property type="entry name" value="tRNA_endonuc-like_dom_sf"/>
</dbReference>
<dbReference type="InterPro" id="IPR011335">
    <property type="entry name" value="Restrct_endonuc-II-like"/>
</dbReference>
<dbReference type="Proteomes" id="UP000677234">
    <property type="component" value="Chromosome"/>
</dbReference>
<dbReference type="SUPFAM" id="SSF52980">
    <property type="entry name" value="Restriction endonuclease-like"/>
    <property type="match status" value="1"/>
</dbReference>
<evidence type="ECO:0000313" key="5">
    <source>
        <dbReference type="Proteomes" id="UP000595847"/>
    </source>
</evidence>
<dbReference type="KEGG" id="bcop:JD108_09665"/>
<name>A0A7T5EP09_9BACL</name>
<dbReference type="NCBIfam" id="NF009154">
    <property type="entry name" value="PRK12497.3-3"/>
    <property type="match status" value="1"/>
</dbReference>
<dbReference type="RefSeq" id="WP_198829608.1">
    <property type="nucleotide sequence ID" value="NZ_CP066308.1"/>
</dbReference>
<accession>A0A7T5EP09</accession>
<organism evidence="3 5">
    <name type="scientific">Brevibacillus composti</name>
    <dbReference type="NCBI Taxonomy" id="2796470"/>
    <lineage>
        <taxon>Bacteria</taxon>
        <taxon>Bacillati</taxon>
        <taxon>Bacillota</taxon>
        <taxon>Bacilli</taxon>
        <taxon>Bacillales</taxon>
        <taxon>Paenibacillaceae</taxon>
        <taxon>Brevibacillus</taxon>
    </lineage>
</organism>
<dbReference type="NCBIfam" id="TIGR00252">
    <property type="entry name" value="YraN family protein"/>
    <property type="match status" value="1"/>
</dbReference>
<protein>
    <recommendedName>
        <fullName evidence="2">UPF0102 protein JD108_09665</fullName>
    </recommendedName>
</protein>
<reference evidence="3 5" key="1">
    <citation type="submission" date="2020-12" db="EMBL/GenBank/DDBJ databases">
        <title>strain FJAT-54423T represents a novel species of the genus Brevibacillus.</title>
        <authorList>
            <person name="Tang R."/>
        </authorList>
    </citation>
    <scope>NUCLEOTIDE SEQUENCE [LARGE SCALE GENOMIC DNA]</scope>
    <source>
        <strain evidence="3 5">FJAT-54423</strain>
    </source>
</reference>
<dbReference type="Pfam" id="PF02021">
    <property type="entry name" value="UPF0102"/>
    <property type="match status" value="1"/>
</dbReference>
<dbReference type="GO" id="GO:0003676">
    <property type="term" value="F:nucleic acid binding"/>
    <property type="evidence" value="ECO:0007669"/>
    <property type="project" value="InterPro"/>
</dbReference>
<sequence length="136" mass="15338">MTDARRDLGKRGERLAEEYLLAQGYRLAERNYRTARGEIDLILWDGGELVFVEVRTRTSLKFGSAVESVTRQKQQKLREIALAYLQTRSAPVKAFRFDVVGVQYQYEHGRGFRTSGGDAGLPAAAAPAITHIRYAF</sequence>
<evidence type="ECO:0000313" key="6">
    <source>
        <dbReference type="Proteomes" id="UP000677234"/>
    </source>
</evidence>
<evidence type="ECO:0000313" key="4">
    <source>
        <dbReference type="EMBL" id="QUO43129.1"/>
    </source>
</evidence>
<reference evidence="4" key="2">
    <citation type="submission" date="2021-04" db="EMBL/GenBank/DDBJ databases">
        <title>Brevibacillus composti FJAT-54423, complete genome.</title>
        <authorList>
            <person name="Tang R."/>
        </authorList>
    </citation>
    <scope>NUCLEOTIDE SEQUENCE</scope>
    <source>
        <strain evidence="4">FJAT-54424</strain>
    </source>
</reference>
<dbReference type="AlphaFoldDB" id="A0A7T5EP09"/>
<dbReference type="HAMAP" id="MF_00048">
    <property type="entry name" value="UPF0102"/>
    <property type="match status" value="1"/>
</dbReference>
<dbReference type="CDD" id="cd20736">
    <property type="entry name" value="PoNe_Nuclease"/>
    <property type="match status" value="1"/>
</dbReference>
<gene>
    <name evidence="3" type="ORF">JD108_09665</name>
    <name evidence="4" type="ORF">KDJ56_09360</name>
</gene>
<evidence type="ECO:0000256" key="2">
    <source>
        <dbReference type="HAMAP-Rule" id="MF_00048"/>
    </source>
</evidence>
<dbReference type="InterPro" id="IPR003509">
    <property type="entry name" value="UPF0102_YraN-like"/>
</dbReference>
<proteinExistence type="inferred from homology"/>
<dbReference type="EMBL" id="CP073708">
    <property type="protein sequence ID" value="QUO43129.1"/>
    <property type="molecule type" value="Genomic_DNA"/>
</dbReference>
<dbReference type="Gene3D" id="3.40.1350.10">
    <property type="match status" value="1"/>
</dbReference>
<keyword evidence="6" id="KW-1185">Reference proteome</keyword>
<evidence type="ECO:0000313" key="3">
    <source>
        <dbReference type="EMBL" id="QQE76100.1"/>
    </source>
</evidence>